<protein>
    <submittedName>
        <fullName evidence="1">Uncharacterized protein</fullName>
    </submittedName>
</protein>
<name>B9R9Q1_RICCO</name>
<evidence type="ECO:0000313" key="1">
    <source>
        <dbReference type="EMBL" id="EEF51528.1"/>
    </source>
</evidence>
<sequence>MDQFQPKVGMRRRTMRIEDGKFIAGNVMELIVRTMVGSFYCFRQTDSNRLPSLKDLHGQCGHGMGTLGTIRTRELDIFHMSLLLVKIGGEVRPTTPAFHQPILTFAGTHLL</sequence>
<organism evidence="1 2">
    <name type="scientific">Ricinus communis</name>
    <name type="common">Castor bean</name>
    <dbReference type="NCBI Taxonomy" id="3988"/>
    <lineage>
        <taxon>Eukaryota</taxon>
        <taxon>Viridiplantae</taxon>
        <taxon>Streptophyta</taxon>
        <taxon>Embryophyta</taxon>
        <taxon>Tracheophyta</taxon>
        <taxon>Spermatophyta</taxon>
        <taxon>Magnoliopsida</taxon>
        <taxon>eudicotyledons</taxon>
        <taxon>Gunneridae</taxon>
        <taxon>Pentapetalae</taxon>
        <taxon>rosids</taxon>
        <taxon>fabids</taxon>
        <taxon>Malpighiales</taxon>
        <taxon>Euphorbiaceae</taxon>
        <taxon>Acalyphoideae</taxon>
        <taxon>Acalypheae</taxon>
        <taxon>Ricinus</taxon>
    </lineage>
</organism>
<accession>B9R9Q1</accession>
<dbReference type="EMBL" id="EQ973773">
    <property type="protein sequence ID" value="EEF51528.1"/>
    <property type="molecule type" value="Genomic_DNA"/>
</dbReference>
<evidence type="ECO:0000313" key="2">
    <source>
        <dbReference type="Proteomes" id="UP000008311"/>
    </source>
</evidence>
<proteinExistence type="predicted"/>
<gene>
    <name evidence="1" type="ORF">RCOM_1499950</name>
</gene>
<dbReference type="AlphaFoldDB" id="B9R9Q1"/>
<keyword evidence="2" id="KW-1185">Reference proteome</keyword>
<dbReference type="InParanoid" id="B9R9Q1"/>
<dbReference type="Proteomes" id="UP000008311">
    <property type="component" value="Unassembled WGS sequence"/>
</dbReference>
<reference evidence="2" key="1">
    <citation type="journal article" date="2010" name="Nat. Biotechnol.">
        <title>Draft genome sequence of the oilseed species Ricinus communis.</title>
        <authorList>
            <person name="Chan A.P."/>
            <person name="Crabtree J."/>
            <person name="Zhao Q."/>
            <person name="Lorenzi H."/>
            <person name="Orvis J."/>
            <person name="Puiu D."/>
            <person name="Melake-Berhan A."/>
            <person name="Jones K.M."/>
            <person name="Redman J."/>
            <person name="Chen G."/>
            <person name="Cahoon E.B."/>
            <person name="Gedil M."/>
            <person name="Stanke M."/>
            <person name="Haas B.J."/>
            <person name="Wortman J.R."/>
            <person name="Fraser-Liggett C.M."/>
            <person name="Ravel J."/>
            <person name="Rabinowicz P.D."/>
        </authorList>
    </citation>
    <scope>NUCLEOTIDE SEQUENCE [LARGE SCALE GENOMIC DNA]</scope>
    <source>
        <strain evidence="2">cv. Hale</strain>
    </source>
</reference>